<dbReference type="EMBL" id="KR029587">
    <property type="protein sequence ID" value="AKH46899.1"/>
    <property type="molecule type" value="Genomic_DNA"/>
</dbReference>
<proteinExistence type="predicted"/>
<accession>A0A0F7L2Y9</accession>
<name>A0A0F7L2Y9_9VIRU</name>
<protein>
    <submittedName>
        <fullName evidence="1">Uncharacterized protein</fullName>
    </submittedName>
</protein>
<organism evidence="1">
    <name type="scientific">uncultured marine virus</name>
    <dbReference type="NCBI Taxonomy" id="186617"/>
    <lineage>
        <taxon>Viruses</taxon>
        <taxon>environmental samples</taxon>
    </lineage>
</organism>
<reference evidence="1" key="2">
    <citation type="submission" date="2015-03" db="EMBL/GenBank/DDBJ databases">
        <authorList>
            <person name="Chow C.-E.T."/>
            <person name="Winget D.M."/>
            <person name="White R.A.III."/>
            <person name="Hallam S.J."/>
            <person name="Suttle C.A."/>
        </authorList>
    </citation>
    <scope>NUCLEOTIDE SEQUENCE</scope>
    <source>
        <strain evidence="1">Anoxic2_3</strain>
    </source>
</reference>
<evidence type="ECO:0000313" key="1">
    <source>
        <dbReference type="EMBL" id="AKH46899.1"/>
    </source>
</evidence>
<sequence>MNMKKLAFLLILGLIALISTGATRDTYSGSNALATKVSLADSVDTNGTGIDLFGYEGALIIANVGAGAVFSDTTVSLELEVEESADNSSFTDVADAHLIGYVAGTNDGCFGVIDYGDEDQLVYYASYIGSKRYIRVVCNYVSTGTAPADITPVSATVVRMYPKYGPAH</sequence>
<reference evidence="1" key="1">
    <citation type="journal article" date="2015" name="Front. Microbiol.">
        <title>Combining genomic sequencing methods to explore viral diversity and reveal potential virus-host interactions.</title>
        <authorList>
            <person name="Chow C.E."/>
            <person name="Winget D.M."/>
            <person name="White R.A.III."/>
            <person name="Hallam S.J."/>
            <person name="Suttle C.A."/>
        </authorList>
    </citation>
    <scope>NUCLEOTIDE SEQUENCE</scope>
    <source>
        <strain evidence="1">Anoxic2_3</strain>
    </source>
</reference>